<reference evidence="1 2" key="1">
    <citation type="submission" date="2023-12" db="EMBL/GenBank/DDBJ databases">
        <title>A high-quality genome assembly for Dillenia turbinata (Dilleniales).</title>
        <authorList>
            <person name="Chanderbali A."/>
        </authorList>
    </citation>
    <scope>NUCLEOTIDE SEQUENCE [LARGE SCALE GENOMIC DNA]</scope>
    <source>
        <strain evidence="1">LSX21</strain>
        <tissue evidence="1">Leaf</tissue>
    </source>
</reference>
<evidence type="ECO:0000313" key="1">
    <source>
        <dbReference type="EMBL" id="KAK6912822.1"/>
    </source>
</evidence>
<evidence type="ECO:0000313" key="2">
    <source>
        <dbReference type="Proteomes" id="UP001370490"/>
    </source>
</evidence>
<comment type="caution">
    <text evidence="1">The sequence shown here is derived from an EMBL/GenBank/DDBJ whole genome shotgun (WGS) entry which is preliminary data.</text>
</comment>
<name>A0AAN8UMH8_9MAGN</name>
<dbReference type="Gene3D" id="3.40.50.1820">
    <property type="entry name" value="alpha/beta hydrolase"/>
    <property type="match status" value="1"/>
</dbReference>
<proteinExistence type="predicted"/>
<dbReference type="Proteomes" id="UP001370490">
    <property type="component" value="Unassembled WGS sequence"/>
</dbReference>
<dbReference type="InterPro" id="IPR029058">
    <property type="entry name" value="AB_hydrolase_fold"/>
</dbReference>
<gene>
    <name evidence="1" type="ORF">RJ641_022423</name>
</gene>
<organism evidence="1 2">
    <name type="scientific">Dillenia turbinata</name>
    <dbReference type="NCBI Taxonomy" id="194707"/>
    <lineage>
        <taxon>Eukaryota</taxon>
        <taxon>Viridiplantae</taxon>
        <taxon>Streptophyta</taxon>
        <taxon>Embryophyta</taxon>
        <taxon>Tracheophyta</taxon>
        <taxon>Spermatophyta</taxon>
        <taxon>Magnoliopsida</taxon>
        <taxon>eudicotyledons</taxon>
        <taxon>Gunneridae</taxon>
        <taxon>Pentapetalae</taxon>
        <taxon>Dilleniales</taxon>
        <taxon>Dilleniaceae</taxon>
        <taxon>Dillenia</taxon>
    </lineage>
</organism>
<keyword evidence="2" id="KW-1185">Reference proteome</keyword>
<dbReference type="SUPFAM" id="SSF53474">
    <property type="entry name" value="alpha/beta-Hydrolases"/>
    <property type="match status" value="1"/>
</dbReference>
<protein>
    <submittedName>
        <fullName evidence="1">Uncharacterized protein</fullName>
    </submittedName>
</protein>
<dbReference type="PANTHER" id="PTHR42886">
    <property type="entry name" value="RE40534P-RELATED"/>
    <property type="match status" value="1"/>
</dbReference>
<dbReference type="AlphaFoldDB" id="A0AAN8UMH8"/>
<accession>A0AAN8UMH8</accession>
<dbReference type="EMBL" id="JBAMMX010000027">
    <property type="protein sequence ID" value="KAK6912822.1"/>
    <property type="molecule type" value="Genomic_DNA"/>
</dbReference>
<sequence>MKCLTIYAGKFEYHDTKESLMDLLTTDSRAASLLISKNCRVLTIHGFMDYIKPFNDAFEFAKLIHNHTLHIIQGADHKHTLHQEELVAIKPIKLSM</sequence>
<dbReference type="PANTHER" id="PTHR42886:SF38">
    <property type="entry name" value="ALPHA_BETA-HYDROLASES SUPERFAMILY PROTEIN"/>
    <property type="match status" value="1"/>
</dbReference>